<evidence type="ECO:0000256" key="6">
    <source>
        <dbReference type="ARBA" id="ARBA00022729"/>
    </source>
</evidence>
<keyword evidence="6 11" id="KW-0732">Signal</keyword>
<organism evidence="13">
    <name type="scientific">Accumulibacter regalis</name>
    <dbReference type="NCBI Taxonomy" id="522306"/>
    <lineage>
        <taxon>Bacteria</taxon>
        <taxon>Pseudomonadati</taxon>
        <taxon>Pseudomonadota</taxon>
        <taxon>Betaproteobacteria</taxon>
        <taxon>Candidatus Accumulibacter</taxon>
    </lineage>
</organism>
<evidence type="ECO:0000256" key="8">
    <source>
        <dbReference type="ARBA" id="ARBA00023114"/>
    </source>
</evidence>
<keyword evidence="10" id="KW-0998">Cell outer membrane</keyword>
<dbReference type="SUPFAM" id="SSF56935">
    <property type="entry name" value="Porins"/>
    <property type="match status" value="1"/>
</dbReference>
<gene>
    <name evidence="13" type="ordered locus">CAP2UW1_1152</name>
</gene>
<feature type="domain" description="Porin" evidence="12">
    <location>
        <begin position="7"/>
        <end position="391"/>
    </location>
</feature>
<keyword evidence="4" id="KW-1134">Transmembrane beta strand</keyword>
<comment type="subcellular location">
    <subcellularLocation>
        <location evidence="1">Cell outer membrane</location>
        <topology evidence="1">Multi-pass membrane protein</topology>
    </subcellularLocation>
</comment>
<dbReference type="GO" id="GO:0046930">
    <property type="term" value="C:pore complex"/>
    <property type="evidence" value="ECO:0007669"/>
    <property type="project" value="UniProtKB-KW"/>
</dbReference>
<keyword evidence="7" id="KW-0406">Ion transport</keyword>
<dbReference type="AlphaFoldDB" id="C7RRJ4"/>
<dbReference type="PANTHER" id="PTHR34501:SF9">
    <property type="entry name" value="MAJOR OUTER MEMBRANE PROTEIN P.IA"/>
    <property type="match status" value="1"/>
</dbReference>
<accession>C7RRJ4</accession>
<evidence type="ECO:0000256" key="1">
    <source>
        <dbReference type="ARBA" id="ARBA00004571"/>
    </source>
</evidence>
<keyword evidence="3" id="KW-0813">Transport</keyword>
<protein>
    <submittedName>
        <fullName evidence="13">Porin Gram-negative type</fullName>
    </submittedName>
</protein>
<dbReference type="GO" id="GO:0034220">
    <property type="term" value="P:monoatomic ion transmembrane transport"/>
    <property type="evidence" value="ECO:0007669"/>
    <property type="project" value="InterPro"/>
</dbReference>
<name>C7RRJ4_ACCRE</name>
<evidence type="ECO:0000313" key="13">
    <source>
        <dbReference type="EMBL" id="ACV34483.1"/>
    </source>
</evidence>
<dbReference type="InterPro" id="IPR001702">
    <property type="entry name" value="Porin_Gram-ve"/>
</dbReference>
<dbReference type="InterPro" id="IPR050298">
    <property type="entry name" value="Gram-neg_bact_OMP"/>
</dbReference>
<dbReference type="EMBL" id="CP001715">
    <property type="protein sequence ID" value="ACV34483.1"/>
    <property type="molecule type" value="Genomic_DNA"/>
</dbReference>
<dbReference type="InterPro" id="IPR002299">
    <property type="entry name" value="Porin_Neis"/>
</dbReference>
<keyword evidence="5" id="KW-0812">Transmembrane</keyword>
<dbReference type="CDD" id="cd00342">
    <property type="entry name" value="gram_neg_porins"/>
    <property type="match status" value="1"/>
</dbReference>
<evidence type="ECO:0000256" key="7">
    <source>
        <dbReference type="ARBA" id="ARBA00023065"/>
    </source>
</evidence>
<feature type="chain" id="PRO_5002982922" evidence="11">
    <location>
        <begin position="21"/>
        <end position="423"/>
    </location>
</feature>
<dbReference type="PANTHER" id="PTHR34501">
    <property type="entry name" value="PROTEIN YDDL-RELATED"/>
    <property type="match status" value="1"/>
</dbReference>
<evidence type="ECO:0000256" key="3">
    <source>
        <dbReference type="ARBA" id="ARBA00022448"/>
    </source>
</evidence>
<dbReference type="PRINTS" id="PR00182">
    <property type="entry name" value="ECOLNEIPORIN"/>
</dbReference>
<dbReference type="PRINTS" id="PR00184">
    <property type="entry name" value="NEISSPPORIN"/>
</dbReference>
<feature type="signal peptide" evidence="11">
    <location>
        <begin position="1"/>
        <end position="20"/>
    </location>
</feature>
<dbReference type="KEGG" id="app:CAP2UW1_1152"/>
<reference evidence="13" key="2">
    <citation type="submission" date="2009-09" db="EMBL/GenBank/DDBJ databases">
        <title>Complete sequence of chromosome of Candidatus Accumulibacter phosphatis clade IIA str. UW-1.</title>
        <authorList>
            <consortium name="US DOE Joint Genome Institute"/>
            <person name="Martin H.G."/>
            <person name="Ivanova N."/>
            <person name="Kunin V."/>
            <person name="Warnecke F."/>
            <person name="Barry K."/>
            <person name="He S."/>
            <person name="Salamov A."/>
            <person name="Szeto E."/>
            <person name="Dalin E."/>
            <person name="Pangilinan J.L."/>
            <person name="Lapidus A."/>
            <person name="Lowry S."/>
            <person name="Kyrpides N.C."/>
            <person name="McMahon K.D."/>
            <person name="Hugenholtz P."/>
        </authorList>
    </citation>
    <scope>NUCLEOTIDE SEQUENCE [LARGE SCALE GENOMIC DNA]</scope>
    <source>
        <strain evidence="13">UW-1</strain>
    </source>
</reference>
<dbReference type="STRING" id="522306.CAP2UW1_1152"/>
<sequence precursor="true">MQKKLIALAVASLASGAAFAQTNVTMYGIADAGYVYSTGDAGKASAPGFPVAPGAANIPGNNTFSGVVSGLLSGSRLGFRGEEALGNGLKAIFTLEYSLNIDDNSGVGNTTSGLQARQQFVGLSGGFGAITLGRQYAPGYQATANNDPAAGAVFEPQSYLSAQAGNTITPNSGARWNNSIAYTTPNWGGFTGKLIYAFGETNNQDAITPSGAVPAGTYNDKVVSWEDNGRYGIGANYANGPFNIDFVWQTRQNVIANPAPLITSGLLAPTAIPAPANAAGKDINEAYLGGSFDFKVVKIMASYQQQNDKNPINNDNTVWQVGGIVPVGNGNIHLGYASLEMDQGRVKAPYAPVNAKKLNGNSDAWMIAYTHSLSKRTTLYTGYVWTENDNNSFAAGPISNATSLTGAKGQDNQTFLAGVRHTF</sequence>
<dbReference type="eggNOG" id="COG3203">
    <property type="taxonomic scope" value="Bacteria"/>
</dbReference>
<dbReference type="OrthoDB" id="8520696at2"/>
<evidence type="ECO:0000256" key="2">
    <source>
        <dbReference type="ARBA" id="ARBA00011233"/>
    </source>
</evidence>
<proteinExistence type="predicted"/>
<evidence type="ECO:0000259" key="12">
    <source>
        <dbReference type="Pfam" id="PF13609"/>
    </source>
</evidence>
<keyword evidence="8" id="KW-0626">Porin</keyword>
<evidence type="ECO:0000256" key="5">
    <source>
        <dbReference type="ARBA" id="ARBA00022692"/>
    </source>
</evidence>
<reference evidence="13" key="1">
    <citation type="submission" date="2009-08" db="EMBL/GenBank/DDBJ databases">
        <authorList>
            <consortium name="US DOE Joint Genome Institute"/>
            <person name="Lucas S."/>
            <person name="Copeland A."/>
            <person name="Lapidus A."/>
            <person name="Glavina del Rio T."/>
            <person name="Dalin E."/>
            <person name="Tice H."/>
            <person name="Bruce D."/>
            <person name="Barry K."/>
            <person name="Pitluck S."/>
            <person name="Lowry S."/>
            <person name="Larimer F."/>
            <person name="Land M."/>
            <person name="Hauser L."/>
            <person name="Kyrpides N."/>
            <person name="Ivanova N."/>
            <person name="McMahon K.D."/>
            <person name="Hugenholtz P."/>
        </authorList>
    </citation>
    <scope>NUCLEOTIDE SEQUENCE</scope>
    <source>
        <strain evidence="13">UW-1</strain>
    </source>
</reference>
<dbReference type="InterPro" id="IPR023614">
    <property type="entry name" value="Porin_dom_sf"/>
</dbReference>
<dbReference type="Gene3D" id="2.40.160.10">
    <property type="entry name" value="Porin"/>
    <property type="match status" value="1"/>
</dbReference>
<evidence type="ECO:0000256" key="11">
    <source>
        <dbReference type="SAM" id="SignalP"/>
    </source>
</evidence>
<comment type="subunit">
    <text evidence="2">Homotrimer.</text>
</comment>
<evidence type="ECO:0000256" key="9">
    <source>
        <dbReference type="ARBA" id="ARBA00023136"/>
    </source>
</evidence>
<dbReference type="HOGENOM" id="CLU_038238_1_1_4"/>
<dbReference type="Pfam" id="PF13609">
    <property type="entry name" value="Porin_4"/>
    <property type="match status" value="1"/>
</dbReference>
<evidence type="ECO:0000256" key="4">
    <source>
        <dbReference type="ARBA" id="ARBA00022452"/>
    </source>
</evidence>
<evidence type="ECO:0000256" key="10">
    <source>
        <dbReference type="ARBA" id="ARBA00023237"/>
    </source>
</evidence>
<dbReference type="GO" id="GO:0009279">
    <property type="term" value="C:cell outer membrane"/>
    <property type="evidence" value="ECO:0007669"/>
    <property type="project" value="UniProtKB-SubCell"/>
</dbReference>
<keyword evidence="9" id="KW-0472">Membrane</keyword>
<dbReference type="InterPro" id="IPR033900">
    <property type="entry name" value="Gram_neg_porin_domain"/>
</dbReference>
<dbReference type="GO" id="GO:0015288">
    <property type="term" value="F:porin activity"/>
    <property type="evidence" value="ECO:0007669"/>
    <property type="project" value="UniProtKB-KW"/>
</dbReference>